<protein>
    <submittedName>
        <fullName evidence="1">Uncharacterized protein</fullName>
    </submittedName>
</protein>
<name>X1VMQ5_9ZZZZ</name>
<organism evidence="1">
    <name type="scientific">marine sediment metagenome</name>
    <dbReference type="NCBI Taxonomy" id="412755"/>
    <lineage>
        <taxon>unclassified sequences</taxon>
        <taxon>metagenomes</taxon>
        <taxon>ecological metagenomes</taxon>
    </lineage>
</organism>
<proteinExistence type="predicted"/>
<feature type="non-terminal residue" evidence="1">
    <location>
        <position position="95"/>
    </location>
</feature>
<reference evidence="1" key="1">
    <citation type="journal article" date="2014" name="Front. Microbiol.">
        <title>High frequency of phylogenetically diverse reductive dehalogenase-homologous genes in deep subseafloor sedimentary metagenomes.</title>
        <authorList>
            <person name="Kawai M."/>
            <person name="Futagami T."/>
            <person name="Toyoda A."/>
            <person name="Takaki Y."/>
            <person name="Nishi S."/>
            <person name="Hori S."/>
            <person name="Arai W."/>
            <person name="Tsubouchi T."/>
            <person name="Morono Y."/>
            <person name="Uchiyama I."/>
            <person name="Ito T."/>
            <person name="Fujiyama A."/>
            <person name="Inagaki F."/>
            <person name="Takami H."/>
        </authorList>
    </citation>
    <scope>NUCLEOTIDE SEQUENCE</scope>
    <source>
        <strain evidence="1">Expedition CK06-06</strain>
    </source>
</reference>
<evidence type="ECO:0000313" key="1">
    <source>
        <dbReference type="EMBL" id="GAJ17386.1"/>
    </source>
</evidence>
<comment type="caution">
    <text evidence="1">The sequence shown here is derived from an EMBL/GenBank/DDBJ whole genome shotgun (WGS) entry which is preliminary data.</text>
</comment>
<dbReference type="AlphaFoldDB" id="X1VMQ5"/>
<sequence>MIDIVGRVRWIRNRANQIFDLVTAIFTLTETGGTITTDGTEQDIYINETPLGVFNPRKFQIDLTNMVAADTIRLRLYYRINATGDKHKKDELQYT</sequence>
<accession>X1VMQ5</accession>
<gene>
    <name evidence="1" type="ORF">S12H4_61011</name>
</gene>
<dbReference type="EMBL" id="BARW01040346">
    <property type="protein sequence ID" value="GAJ17386.1"/>
    <property type="molecule type" value="Genomic_DNA"/>
</dbReference>